<dbReference type="InterPro" id="IPR016181">
    <property type="entry name" value="Acyl_CoA_acyltransferase"/>
</dbReference>
<accession>W7YUK3</accession>
<evidence type="ECO:0000256" key="2">
    <source>
        <dbReference type="ARBA" id="ARBA00023315"/>
    </source>
</evidence>
<dbReference type="PANTHER" id="PTHR43877">
    <property type="entry name" value="AMINOALKYLPHOSPHONATE N-ACETYLTRANSFERASE-RELATED-RELATED"/>
    <property type="match status" value="1"/>
</dbReference>
<dbReference type="InterPro" id="IPR000182">
    <property type="entry name" value="GNAT_dom"/>
</dbReference>
<evidence type="ECO:0000313" key="5">
    <source>
        <dbReference type="Proteomes" id="UP000019364"/>
    </source>
</evidence>
<protein>
    <submittedName>
        <fullName evidence="4">Acetyltransferase</fullName>
    </submittedName>
</protein>
<dbReference type="CDD" id="cd04301">
    <property type="entry name" value="NAT_SF"/>
    <property type="match status" value="1"/>
</dbReference>
<dbReference type="PROSITE" id="PS51186">
    <property type="entry name" value="GNAT"/>
    <property type="match status" value="1"/>
</dbReference>
<keyword evidence="1 4" id="KW-0808">Transferase</keyword>
<comment type="caution">
    <text evidence="4">The sequence shown here is derived from an EMBL/GenBank/DDBJ whole genome shotgun (WGS) entry which is preliminary data.</text>
</comment>
<name>W7YUK3_9BACL</name>
<keyword evidence="2" id="KW-0012">Acyltransferase</keyword>
<dbReference type="InterPro" id="IPR050832">
    <property type="entry name" value="Bact_Acetyltransf"/>
</dbReference>
<gene>
    <name evidence="4" type="ORF">JCM16418_64</name>
</gene>
<dbReference type="Proteomes" id="UP000019364">
    <property type="component" value="Unassembled WGS sequence"/>
</dbReference>
<sequence>MITLLEVNELRPAMVQELSELLIQVVENGASIGFLPPLNMEEANAYWEQVLGDSVVLWIAKHNEQIVGTVQLHLAMRANGSHRAEIAKLMVHPNARRGGIARQLLQLLENTASEMRRTLIILDTRAGDPSNLLYQSLGYIEAGRIPNFAKSANGHLDDTIFYYKEI</sequence>
<evidence type="ECO:0000256" key="1">
    <source>
        <dbReference type="ARBA" id="ARBA00022679"/>
    </source>
</evidence>
<evidence type="ECO:0000259" key="3">
    <source>
        <dbReference type="PROSITE" id="PS51186"/>
    </source>
</evidence>
<dbReference type="GO" id="GO:0016747">
    <property type="term" value="F:acyltransferase activity, transferring groups other than amino-acyl groups"/>
    <property type="evidence" value="ECO:0007669"/>
    <property type="project" value="InterPro"/>
</dbReference>
<dbReference type="AlphaFoldDB" id="W7YUK3"/>
<dbReference type="Pfam" id="PF00583">
    <property type="entry name" value="Acetyltransf_1"/>
    <property type="match status" value="1"/>
</dbReference>
<feature type="domain" description="N-acetyltransferase" evidence="3">
    <location>
        <begin position="5"/>
        <end position="166"/>
    </location>
</feature>
<dbReference type="SUPFAM" id="SSF55729">
    <property type="entry name" value="Acyl-CoA N-acyltransferases (Nat)"/>
    <property type="match status" value="1"/>
</dbReference>
<dbReference type="STRING" id="1236976.JCM16418_64"/>
<dbReference type="PANTHER" id="PTHR43877:SF1">
    <property type="entry name" value="ACETYLTRANSFERASE"/>
    <property type="match status" value="1"/>
</dbReference>
<dbReference type="Gene3D" id="3.40.630.30">
    <property type="match status" value="1"/>
</dbReference>
<organism evidence="4 5">
    <name type="scientific">Paenibacillus pini JCM 16418</name>
    <dbReference type="NCBI Taxonomy" id="1236976"/>
    <lineage>
        <taxon>Bacteria</taxon>
        <taxon>Bacillati</taxon>
        <taxon>Bacillota</taxon>
        <taxon>Bacilli</taxon>
        <taxon>Bacillales</taxon>
        <taxon>Paenibacillaceae</taxon>
        <taxon>Paenibacillus</taxon>
    </lineage>
</organism>
<dbReference type="RefSeq" id="WP_036645053.1">
    <property type="nucleotide sequence ID" value="NZ_BAVZ01000001.1"/>
</dbReference>
<dbReference type="EMBL" id="BAVZ01000001">
    <property type="protein sequence ID" value="GAF06119.1"/>
    <property type="molecule type" value="Genomic_DNA"/>
</dbReference>
<dbReference type="eggNOG" id="COG0456">
    <property type="taxonomic scope" value="Bacteria"/>
</dbReference>
<keyword evidence="5" id="KW-1185">Reference proteome</keyword>
<dbReference type="OrthoDB" id="3389160at2"/>
<evidence type="ECO:0000313" key="4">
    <source>
        <dbReference type="EMBL" id="GAF06119.1"/>
    </source>
</evidence>
<reference evidence="4 5" key="1">
    <citation type="journal article" date="2014" name="Genome Announc.">
        <title>Draft Genome Sequence of Paenibacillus pini JCM 16418T, Isolated from the Rhizosphere of Pine Tree.</title>
        <authorList>
            <person name="Yuki M."/>
            <person name="Oshima K."/>
            <person name="Suda W."/>
            <person name="Oshida Y."/>
            <person name="Kitamura K."/>
            <person name="Iida Y."/>
            <person name="Hattori M."/>
            <person name="Ohkuma M."/>
        </authorList>
    </citation>
    <scope>NUCLEOTIDE SEQUENCE [LARGE SCALE GENOMIC DNA]</scope>
    <source>
        <strain evidence="4 5">JCM 16418</strain>
    </source>
</reference>
<proteinExistence type="predicted"/>